<dbReference type="Pfam" id="PF10077">
    <property type="entry name" value="DUF2314"/>
    <property type="match status" value="1"/>
</dbReference>
<dbReference type="SUPFAM" id="SSF48403">
    <property type="entry name" value="Ankyrin repeat"/>
    <property type="match status" value="1"/>
</dbReference>
<dbReference type="Proteomes" id="UP001500221">
    <property type="component" value="Unassembled WGS sequence"/>
</dbReference>
<dbReference type="InterPro" id="IPR036770">
    <property type="entry name" value="Ankyrin_rpt-contain_sf"/>
</dbReference>
<evidence type="ECO:0000259" key="2">
    <source>
        <dbReference type="Pfam" id="PF10077"/>
    </source>
</evidence>
<proteinExistence type="predicted"/>
<organism evidence="3 4">
    <name type="scientific">Nocardioides marinquilinus</name>
    <dbReference type="NCBI Taxonomy" id="1210400"/>
    <lineage>
        <taxon>Bacteria</taxon>
        <taxon>Bacillati</taxon>
        <taxon>Actinomycetota</taxon>
        <taxon>Actinomycetes</taxon>
        <taxon>Propionibacteriales</taxon>
        <taxon>Nocardioidaceae</taxon>
        <taxon>Nocardioides</taxon>
    </lineage>
</organism>
<comment type="caution">
    <text evidence="3">The sequence shown here is derived from an EMBL/GenBank/DDBJ whole genome shotgun (WGS) entry which is preliminary data.</text>
</comment>
<accession>A0ABP9Q7E9</accession>
<reference evidence="4" key="1">
    <citation type="journal article" date="2019" name="Int. J. Syst. Evol. Microbiol.">
        <title>The Global Catalogue of Microorganisms (GCM) 10K type strain sequencing project: providing services to taxonomists for standard genome sequencing and annotation.</title>
        <authorList>
            <consortium name="The Broad Institute Genomics Platform"/>
            <consortium name="The Broad Institute Genome Sequencing Center for Infectious Disease"/>
            <person name="Wu L."/>
            <person name="Ma J."/>
        </authorList>
    </citation>
    <scope>NUCLEOTIDE SEQUENCE [LARGE SCALE GENOMIC DNA]</scope>
    <source>
        <strain evidence="4">JCM 18459</strain>
    </source>
</reference>
<name>A0ABP9Q7E9_9ACTN</name>
<keyword evidence="4" id="KW-1185">Reference proteome</keyword>
<gene>
    <name evidence="3" type="ORF">GCM10023340_45650</name>
</gene>
<protein>
    <submittedName>
        <fullName evidence="3">DUF2314 domain-containing protein</fullName>
    </submittedName>
</protein>
<evidence type="ECO:0000256" key="1">
    <source>
        <dbReference type="PROSITE-ProRule" id="PRU00023"/>
    </source>
</evidence>
<evidence type="ECO:0000313" key="4">
    <source>
        <dbReference type="Proteomes" id="UP001500221"/>
    </source>
</evidence>
<sequence length="244" mass="27013">MRRVRANLVPHDDPAIEVASRRARETFGYFWREVWWERRRIVGGLDLAAVKAAFVEGDAVEHLWVVDVDFDGLTVTGTVVNEPLDLTGVRPGDRVDVELDEVEDWLFAVDGLAHGGFTIAAIRAGLGRLARRRHDRAWGLRFPDEVLLVHGQSADPARLDDHPLCLASRADLAATLQVDRSLAMERDEDGFTLLHREAIAGDAPLVVLLLAFGADPAARSPRGLTAEEHAERLGWTRVVEAMHA</sequence>
<dbReference type="EMBL" id="BAABKG010000008">
    <property type="protein sequence ID" value="GAA5156815.1"/>
    <property type="molecule type" value="Genomic_DNA"/>
</dbReference>
<feature type="repeat" description="ANK" evidence="1">
    <location>
        <begin position="189"/>
        <end position="221"/>
    </location>
</feature>
<feature type="domain" description="DUF2314" evidence="2">
    <location>
        <begin position="13"/>
        <end position="142"/>
    </location>
</feature>
<dbReference type="Gene3D" id="1.25.40.20">
    <property type="entry name" value="Ankyrin repeat-containing domain"/>
    <property type="match status" value="1"/>
</dbReference>
<dbReference type="PROSITE" id="PS50088">
    <property type="entry name" value="ANK_REPEAT"/>
    <property type="match status" value="1"/>
</dbReference>
<dbReference type="InterPro" id="IPR018756">
    <property type="entry name" value="DUF2314"/>
</dbReference>
<dbReference type="InterPro" id="IPR002110">
    <property type="entry name" value="Ankyrin_rpt"/>
</dbReference>
<dbReference type="PROSITE" id="PS50297">
    <property type="entry name" value="ANK_REP_REGION"/>
    <property type="match status" value="1"/>
</dbReference>
<evidence type="ECO:0000313" key="3">
    <source>
        <dbReference type="EMBL" id="GAA5156815.1"/>
    </source>
</evidence>
<keyword evidence="1" id="KW-0040">ANK repeat</keyword>